<keyword evidence="7" id="KW-1185">Reference proteome</keyword>
<accession>A0A7V7UVR6</accession>
<evidence type="ECO:0000313" key="7">
    <source>
        <dbReference type="Proteomes" id="UP000441354"/>
    </source>
</evidence>
<dbReference type="AlphaFoldDB" id="A0A7V7UVR6"/>
<proteinExistence type="predicted"/>
<gene>
    <name evidence="6" type="ORF">F7732_04960</name>
</gene>
<dbReference type="CDD" id="cd02440">
    <property type="entry name" value="AdoMet_MTases"/>
    <property type="match status" value="1"/>
</dbReference>
<evidence type="ECO:0000256" key="1">
    <source>
        <dbReference type="ARBA" id="ARBA00005189"/>
    </source>
</evidence>
<dbReference type="PANTHER" id="PTHR44307:SF2">
    <property type="entry name" value="PHOSPHOETHANOLAMINE METHYLTRANSFERASE ISOFORM X1"/>
    <property type="match status" value="1"/>
</dbReference>
<evidence type="ECO:0000256" key="3">
    <source>
        <dbReference type="ARBA" id="ARBA00022679"/>
    </source>
</evidence>
<dbReference type="Pfam" id="PF13847">
    <property type="entry name" value="Methyltransf_31"/>
    <property type="match status" value="1"/>
</dbReference>
<feature type="domain" description="Methyltransferase" evidence="5">
    <location>
        <begin position="35"/>
        <end position="176"/>
    </location>
</feature>
<reference evidence="6 7" key="1">
    <citation type="journal article" date="2014" name="Arch. Microbiol.">
        <title>Bacillus mesophilum sp. nov., strain IITR-54T, a novel 4-chlorobiphenyl dechlorinating bacterium.</title>
        <authorList>
            <person name="Manickam N."/>
            <person name="Singh N.K."/>
            <person name="Bajaj A."/>
            <person name="Kumar R.M."/>
            <person name="Kaur G."/>
            <person name="Kaur N."/>
            <person name="Bala M."/>
            <person name="Kumar A."/>
            <person name="Mayilraj S."/>
        </authorList>
    </citation>
    <scope>NUCLEOTIDE SEQUENCE [LARGE SCALE GENOMIC DNA]</scope>
    <source>
        <strain evidence="6 7">IITR-54</strain>
    </source>
</reference>
<sequence length="240" mass="27437">MSYTYHDMLAAYEIGNAHPGGRRLTQELIKSLPITSSSSVLDPGCGRGETSIYLAENFHCHVSAIEQNKQMADLARKNFHEHSVSINLHIGNVESMPFKDKSFDYILAESITAFTNVKQTLLEYERVLKSTGILLMNEMTIEEELLDIEKEELTQFYGMKSLYTENDWKKELAEAGFKTVDIIEGKTILQELEEYIPGEEDSSPPRIHLNKELEDKMSVHQELTLHFAEVLGYRVFKVTK</sequence>
<dbReference type="SUPFAM" id="SSF53335">
    <property type="entry name" value="S-adenosyl-L-methionine-dependent methyltransferases"/>
    <property type="match status" value="1"/>
</dbReference>
<dbReference type="GO" id="GO:0008168">
    <property type="term" value="F:methyltransferase activity"/>
    <property type="evidence" value="ECO:0007669"/>
    <property type="project" value="UniProtKB-KW"/>
</dbReference>
<keyword evidence="2 6" id="KW-0489">Methyltransferase</keyword>
<evidence type="ECO:0000313" key="6">
    <source>
        <dbReference type="EMBL" id="KAB2333446.1"/>
    </source>
</evidence>
<protein>
    <submittedName>
        <fullName evidence="6">Class I SAM-dependent methyltransferase</fullName>
    </submittedName>
</protein>
<dbReference type="RefSeq" id="WP_151572690.1">
    <property type="nucleotide sequence ID" value="NZ_WBOT01000002.1"/>
</dbReference>
<dbReference type="Proteomes" id="UP000441354">
    <property type="component" value="Unassembled WGS sequence"/>
</dbReference>
<evidence type="ECO:0000256" key="2">
    <source>
        <dbReference type="ARBA" id="ARBA00022603"/>
    </source>
</evidence>
<organism evidence="6 7">
    <name type="scientific">Bacillus mesophilum</name>
    <dbReference type="NCBI Taxonomy" id="1071718"/>
    <lineage>
        <taxon>Bacteria</taxon>
        <taxon>Bacillati</taxon>
        <taxon>Bacillota</taxon>
        <taxon>Bacilli</taxon>
        <taxon>Bacillales</taxon>
        <taxon>Bacillaceae</taxon>
        <taxon>Bacillus</taxon>
    </lineage>
</organism>
<evidence type="ECO:0000256" key="4">
    <source>
        <dbReference type="ARBA" id="ARBA00025707"/>
    </source>
</evidence>
<dbReference type="PANTHER" id="PTHR44307">
    <property type="entry name" value="PHOSPHOETHANOLAMINE METHYLTRANSFERASE"/>
    <property type="match status" value="1"/>
</dbReference>
<name>A0A7V7UVR6_9BACI</name>
<dbReference type="InterPro" id="IPR025714">
    <property type="entry name" value="Methyltranfer_dom"/>
</dbReference>
<dbReference type="EMBL" id="WBOT01000002">
    <property type="protein sequence ID" value="KAB2333446.1"/>
    <property type="molecule type" value="Genomic_DNA"/>
</dbReference>
<evidence type="ECO:0000259" key="5">
    <source>
        <dbReference type="Pfam" id="PF13847"/>
    </source>
</evidence>
<comment type="pathway">
    <text evidence="1">Lipid metabolism.</text>
</comment>
<dbReference type="Gene3D" id="3.40.50.150">
    <property type="entry name" value="Vaccinia Virus protein VP39"/>
    <property type="match status" value="1"/>
</dbReference>
<dbReference type="GO" id="GO:0032259">
    <property type="term" value="P:methylation"/>
    <property type="evidence" value="ECO:0007669"/>
    <property type="project" value="UniProtKB-KW"/>
</dbReference>
<comment type="pathway">
    <text evidence="4">Phospholipid metabolism.</text>
</comment>
<comment type="caution">
    <text evidence="6">The sequence shown here is derived from an EMBL/GenBank/DDBJ whole genome shotgun (WGS) entry which is preliminary data.</text>
</comment>
<dbReference type="InterPro" id="IPR029063">
    <property type="entry name" value="SAM-dependent_MTases_sf"/>
</dbReference>
<dbReference type="OrthoDB" id="43862at2"/>
<keyword evidence="3 6" id="KW-0808">Transferase</keyword>